<evidence type="ECO:0000313" key="1">
    <source>
        <dbReference type="Proteomes" id="UP000887576"/>
    </source>
</evidence>
<reference evidence="2" key="1">
    <citation type="submission" date="2022-11" db="UniProtKB">
        <authorList>
            <consortium name="WormBaseParasite"/>
        </authorList>
    </citation>
    <scope>IDENTIFICATION</scope>
</reference>
<sequence>MIVSQKSNSEETNVENLALSWHIFRDFLAVSSYKSNDGGEIGFFTKQGGKSFFKSKKRQFTRGNQIIWHTKQPILLIGWDNGKLSLIDPIKGIEEDITGSDLTEICVLCWNSESEIAYVGDINGKIASFKIDPEDFSKSKFLNKTNFREEFPVSIVSKNVKIKPTSAQFSTRKLAKQEAFNDSDALLLSSLSETKKRAVSLYFYY</sequence>
<dbReference type="Proteomes" id="UP000887576">
    <property type="component" value="Unplaced"/>
</dbReference>
<dbReference type="WBParaSite" id="JU765_v2.g1512.t1">
    <property type="protein sequence ID" value="JU765_v2.g1512.t1"/>
    <property type="gene ID" value="JU765_v2.g1512"/>
</dbReference>
<accession>A0AC34QCU6</accession>
<evidence type="ECO:0000313" key="2">
    <source>
        <dbReference type="WBParaSite" id="JU765_v2.g1512.t1"/>
    </source>
</evidence>
<proteinExistence type="predicted"/>
<protein>
    <submittedName>
        <fullName evidence="2">ANAPC4_WD40 domain-containing protein</fullName>
    </submittedName>
</protein>
<organism evidence="1 2">
    <name type="scientific">Panagrolaimus sp. JU765</name>
    <dbReference type="NCBI Taxonomy" id="591449"/>
    <lineage>
        <taxon>Eukaryota</taxon>
        <taxon>Metazoa</taxon>
        <taxon>Ecdysozoa</taxon>
        <taxon>Nematoda</taxon>
        <taxon>Chromadorea</taxon>
        <taxon>Rhabditida</taxon>
        <taxon>Tylenchina</taxon>
        <taxon>Panagrolaimomorpha</taxon>
        <taxon>Panagrolaimoidea</taxon>
        <taxon>Panagrolaimidae</taxon>
        <taxon>Panagrolaimus</taxon>
    </lineage>
</organism>
<name>A0AC34QCU6_9BILA</name>